<proteinExistence type="predicted"/>
<evidence type="ECO:0000313" key="3">
    <source>
        <dbReference type="EMBL" id="ADL56758.1"/>
    </source>
</evidence>
<accession>D9SDG0</accession>
<feature type="coiled-coil region" evidence="1">
    <location>
        <begin position="29"/>
        <end position="56"/>
    </location>
</feature>
<dbReference type="AlphaFoldDB" id="D9SDG0"/>
<evidence type="ECO:0000256" key="2">
    <source>
        <dbReference type="SAM" id="Phobius"/>
    </source>
</evidence>
<dbReference type="OrthoDB" id="9182418at2"/>
<sequence length="165" mass="19200">MCYSSNGQFLTQIPTWLIVVAGWFVVHHLSQKRDQRKEARERVDQLVTAILSIEERAVRFHQSDSYQGDVARSLLFDIQRIIAKLKRHPFGSFVISPTLLKELRRAVTLKNFDASKFTRQEANSAILSNIADAVDDIEDQLEQEYERIYLSTEWFVVPSQQKNCR</sequence>
<keyword evidence="2" id="KW-0472">Membrane</keyword>
<evidence type="ECO:0008006" key="5">
    <source>
        <dbReference type="Google" id="ProtNLM"/>
    </source>
</evidence>
<gene>
    <name evidence="3" type="ordered locus">Galf_2763</name>
</gene>
<organism evidence="3 4">
    <name type="scientific">Gallionella capsiferriformans (strain ES-2)</name>
    <name type="common">Gallionella ferruginea capsiferriformans (strain ES-2)</name>
    <dbReference type="NCBI Taxonomy" id="395494"/>
    <lineage>
        <taxon>Bacteria</taxon>
        <taxon>Pseudomonadati</taxon>
        <taxon>Pseudomonadota</taxon>
        <taxon>Betaproteobacteria</taxon>
        <taxon>Nitrosomonadales</taxon>
        <taxon>Gallionellaceae</taxon>
        <taxon>Gallionella</taxon>
    </lineage>
</organism>
<evidence type="ECO:0000256" key="1">
    <source>
        <dbReference type="SAM" id="Coils"/>
    </source>
</evidence>
<keyword evidence="4" id="KW-1185">Reference proteome</keyword>
<dbReference type="eggNOG" id="ENOG502ZEVM">
    <property type="taxonomic scope" value="Bacteria"/>
</dbReference>
<dbReference type="Proteomes" id="UP000001235">
    <property type="component" value="Chromosome"/>
</dbReference>
<feature type="transmembrane region" description="Helical" evidence="2">
    <location>
        <begin position="13"/>
        <end position="30"/>
    </location>
</feature>
<name>D9SDG0_GALCS</name>
<dbReference type="STRING" id="395494.Galf_2763"/>
<dbReference type="EMBL" id="CP002159">
    <property type="protein sequence ID" value="ADL56758.1"/>
    <property type="molecule type" value="Genomic_DNA"/>
</dbReference>
<dbReference type="HOGENOM" id="CLU_1608459_0_0_4"/>
<dbReference type="RefSeq" id="WP_013294660.1">
    <property type="nucleotide sequence ID" value="NC_014394.1"/>
</dbReference>
<keyword evidence="2" id="KW-1133">Transmembrane helix</keyword>
<keyword evidence="2" id="KW-0812">Transmembrane</keyword>
<reference evidence="3 4" key="1">
    <citation type="submission" date="2010-08" db="EMBL/GenBank/DDBJ databases">
        <title>Complete sequence of Gallionella capsiferriformans ES-2.</title>
        <authorList>
            <consortium name="US DOE Joint Genome Institute"/>
            <person name="Lucas S."/>
            <person name="Copeland A."/>
            <person name="Lapidus A."/>
            <person name="Cheng J.-F."/>
            <person name="Bruce D."/>
            <person name="Goodwin L."/>
            <person name="Pitluck S."/>
            <person name="Chertkov O."/>
            <person name="Davenport K.W."/>
            <person name="Detter J.C."/>
            <person name="Han C."/>
            <person name="Tapia R."/>
            <person name="Land M."/>
            <person name="Hauser L."/>
            <person name="Chang Y.-J."/>
            <person name="Jeffries C."/>
            <person name="Kyrpides N."/>
            <person name="Ivanova N."/>
            <person name="Mikhailova N."/>
            <person name="Shelobolina E.S."/>
            <person name="Picardal F."/>
            <person name="Roden E."/>
            <person name="Emerson D."/>
            <person name="Woyke T."/>
        </authorList>
    </citation>
    <scope>NUCLEOTIDE SEQUENCE [LARGE SCALE GENOMIC DNA]</scope>
    <source>
        <strain evidence="3 4">ES-2</strain>
    </source>
</reference>
<evidence type="ECO:0000313" key="4">
    <source>
        <dbReference type="Proteomes" id="UP000001235"/>
    </source>
</evidence>
<protein>
    <recommendedName>
        <fullName evidence="5">Transmembrane protein</fullName>
    </recommendedName>
</protein>
<dbReference type="KEGG" id="gca:Galf_2763"/>
<keyword evidence="1" id="KW-0175">Coiled coil</keyword>